<dbReference type="GO" id="GO:0042393">
    <property type="term" value="F:histone binding"/>
    <property type="evidence" value="ECO:0007669"/>
    <property type="project" value="InterPro"/>
</dbReference>
<evidence type="ECO:0000256" key="4">
    <source>
        <dbReference type="ARBA" id="ARBA00022454"/>
    </source>
</evidence>
<dbReference type="GO" id="GO:0006974">
    <property type="term" value="P:DNA damage response"/>
    <property type="evidence" value="ECO:0007669"/>
    <property type="project" value="InterPro"/>
</dbReference>
<evidence type="ECO:0000256" key="5">
    <source>
        <dbReference type="ARBA" id="ARBA00023242"/>
    </source>
</evidence>
<dbReference type="InterPro" id="IPR019361">
    <property type="entry name" value="HPF1"/>
</dbReference>
<comment type="similarity">
    <text evidence="3">Belongs to the HPF1 family.</text>
</comment>
<evidence type="ECO:0000256" key="6">
    <source>
        <dbReference type="SAM" id="MobiDB-lite"/>
    </source>
</evidence>
<name>A0A4Y7NMK1_9CRUS</name>
<dbReference type="GO" id="GO:0072572">
    <property type="term" value="F:poly-ADP-D-ribose binding"/>
    <property type="evidence" value="ECO:0007669"/>
    <property type="project" value="TreeGrafter"/>
</dbReference>
<dbReference type="GO" id="GO:0005634">
    <property type="term" value="C:nucleus"/>
    <property type="evidence" value="ECO:0007669"/>
    <property type="project" value="UniProtKB-SubCell"/>
</dbReference>
<keyword evidence="5" id="KW-0539">Nucleus</keyword>
<dbReference type="GO" id="GO:0005694">
    <property type="term" value="C:chromosome"/>
    <property type="evidence" value="ECO:0007669"/>
    <property type="project" value="UniProtKB-SubCell"/>
</dbReference>
<accession>A0A4Y7NMK1</accession>
<feature type="compositionally biased region" description="Basic residues" evidence="6">
    <location>
        <begin position="51"/>
        <end position="60"/>
    </location>
</feature>
<comment type="subcellular location">
    <subcellularLocation>
        <location evidence="2">Chromosome</location>
    </subcellularLocation>
    <subcellularLocation>
        <location evidence="1">Nucleus</location>
    </subcellularLocation>
</comment>
<dbReference type="EMBL" id="LR024813">
    <property type="protein sequence ID" value="SVE94432.1"/>
    <property type="molecule type" value="mRNA"/>
</dbReference>
<feature type="compositionally biased region" description="Basic residues" evidence="6">
    <location>
        <begin position="1"/>
        <end position="11"/>
    </location>
</feature>
<feature type="region of interest" description="Disordered" evidence="6">
    <location>
        <begin position="51"/>
        <end position="101"/>
    </location>
</feature>
<evidence type="ECO:0000313" key="8">
    <source>
        <dbReference type="EMBL" id="SVE94432.1"/>
    </source>
</evidence>
<feature type="region of interest" description="Disordered" evidence="6">
    <location>
        <begin position="1"/>
        <end position="28"/>
    </location>
</feature>
<feature type="compositionally biased region" description="Basic and acidic residues" evidence="6">
    <location>
        <begin position="12"/>
        <end position="28"/>
    </location>
</feature>
<dbReference type="InterPro" id="IPR019406">
    <property type="entry name" value="APLF_PBZ"/>
</dbReference>
<dbReference type="Pfam" id="PF10228">
    <property type="entry name" value="HPF1"/>
    <property type="match status" value="1"/>
</dbReference>
<gene>
    <name evidence="8" type="primary">EOG090X0BAY</name>
</gene>
<dbReference type="PANTHER" id="PTHR13386">
    <property type="entry name" value="HISTONE PARYLATION FACTOR 1"/>
    <property type="match status" value="1"/>
</dbReference>
<dbReference type="Pfam" id="PF10283">
    <property type="entry name" value="zf-CCHH"/>
    <property type="match status" value="1"/>
</dbReference>
<dbReference type="PANTHER" id="PTHR13386:SF1">
    <property type="entry name" value="HISTONE PARYLATION FACTOR 1"/>
    <property type="match status" value="1"/>
</dbReference>
<protein>
    <submittedName>
        <fullName evidence="8">EOG090X0BAY</fullName>
    </submittedName>
</protein>
<evidence type="ECO:0000256" key="2">
    <source>
        <dbReference type="ARBA" id="ARBA00004286"/>
    </source>
</evidence>
<evidence type="ECO:0000259" key="7">
    <source>
        <dbReference type="Pfam" id="PF10283"/>
    </source>
</evidence>
<feature type="compositionally biased region" description="Low complexity" evidence="6">
    <location>
        <begin position="79"/>
        <end position="90"/>
    </location>
</feature>
<proteinExistence type="evidence at transcript level"/>
<organism evidence="8">
    <name type="scientific">Simocephalus serrulatus</name>
    <dbReference type="NCBI Taxonomy" id="117539"/>
    <lineage>
        <taxon>Eukaryota</taxon>
        <taxon>Metazoa</taxon>
        <taxon>Ecdysozoa</taxon>
        <taxon>Arthropoda</taxon>
        <taxon>Crustacea</taxon>
        <taxon>Branchiopoda</taxon>
        <taxon>Diplostraca</taxon>
        <taxon>Cladocera</taxon>
        <taxon>Anomopoda</taxon>
        <taxon>Daphniidae</taxon>
        <taxon>Simocephalus</taxon>
    </lineage>
</organism>
<reference evidence="8" key="1">
    <citation type="submission" date="2018-08" db="EMBL/GenBank/DDBJ databases">
        <authorList>
            <person name="Cornetti L."/>
        </authorList>
    </citation>
    <scope>NUCLEOTIDE SEQUENCE</scope>
    <source>
        <strain evidence="8">OM-SAIQ-clone2</strain>
    </source>
</reference>
<evidence type="ECO:0000256" key="1">
    <source>
        <dbReference type="ARBA" id="ARBA00004123"/>
    </source>
</evidence>
<evidence type="ECO:0000256" key="3">
    <source>
        <dbReference type="ARBA" id="ARBA00010803"/>
    </source>
</evidence>
<keyword evidence="4" id="KW-0158">Chromosome</keyword>
<dbReference type="AlphaFoldDB" id="A0A4Y7NMK1"/>
<feature type="domain" description="PBZ-type" evidence="7">
    <location>
        <begin position="36"/>
        <end position="61"/>
    </location>
</feature>
<sequence length="430" mass="49174">MAPKPEKRKKKENADLETKRIKGDHQPSLEVVVDEKPLCKYGEKCYQKNPLHLKKFKHPHRETVVQPQSKTEDEKAESISDSDSSTSSSHSKNEEIPDMGSIKTSVENEVDDAQLPPSPTDVKENIKQKFLVEMPFDFYQFWEFAQSILSQNSTLEVFKESLGLELVGPFQLLNQSVENKSTEKFNSLTQWCFYYDPPEFQTVIIGDLSTGFHIGYFRDSPKEIPAFVGSNTESEGCIITPMGENLFSALSHFISVKQQKSDPFKKSQLASLRKKLEDWATNNKIPIEPQSHTLKKRKQKMVAKTFYECGIVVPIDKKTKVGYRKIPETDANIKKICKKILESPNLEEQNKNSDSLQELVTYVQYANDECDYGMGLELGLDLLAFGGEVFHPTILHLLEVAYELLEREEFGVLLKAHLKERRRLTRSVSE</sequence>